<accession>A0A087HGQ7</accession>
<dbReference type="AlphaFoldDB" id="A0A087HGQ7"/>
<proteinExistence type="predicted"/>
<dbReference type="Proteomes" id="UP000029120">
    <property type="component" value="Chromosome 2"/>
</dbReference>
<evidence type="ECO:0000313" key="2">
    <source>
        <dbReference type="EMBL" id="KFK41309.1"/>
    </source>
</evidence>
<feature type="compositionally biased region" description="Basic and acidic residues" evidence="1">
    <location>
        <begin position="1"/>
        <end position="15"/>
    </location>
</feature>
<reference evidence="3" key="1">
    <citation type="journal article" date="2015" name="Nat. Plants">
        <title>Genome expansion of Arabis alpina linked with retrotransposition and reduced symmetric DNA methylation.</title>
        <authorList>
            <person name="Willing E.M."/>
            <person name="Rawat V."/>
            <person name="Mandakova T."/>
            <person name="Maumus F."/>
            <person name="James G.V."/>
            <person name="Nordstroem K.J."/>
            <person name="Becker C."/>
            <person name="Warthmann N."/>
            <person name="Chica C."/>
            <person name="Szarzynska B."/>
            <person name="Zytnicki M."/>
            <person name="Albani M.C."/>
            <person name="Kiefer C."/>
            <person name="Bergonzi S."/>
            <person name="Castaings L."/>
            <person name="Mateos J.L."/>
            <person name="Berns M.C."/>
            <person name="Bujdoso N."/>
            <person name="Piofczyk T."/>
            <person name="de Lorenzo L."/>
            <person name="Barrero-Sicilia C."/>
            <person name="Mateos I."/>
            <person name="Piednoel M."/>
            <person name="Hagmann J."/>
            <person name="Chen-Min-Tao R."/>
            <person name="Iglesias-Fernandez R."/>
            <person name="Schuster S.C."/>
            <person name="Alonso-Blanco C."/>
            <person name="Roudier F."/>
            <person name="Carbonero P."/>
            <person name="Paz-Ares J."/>
            <person name="Davis S.J."/>
            <person name="Pecinka A."/>
            <person name="Quesneville H."/>
            <person name="Colot V."/>
            <person name="Lysak M.A."/>
            <person name="Weigel D."/>
            <person name="Coupland G."/>
            <person name="Schneeberger K."/>
        </authorList>
    </citation>
    <scope>NUCLEOTIDE SEQUENCE [LARGE SCALE GENOMIC DNA]</scope>
    <source>
        <strain evidence="3">cv. Pajares</strain>
    </source>
</reference>
<organism evidence="2 3">
    <name type="scientific">Arabis alpina</name>
    <name type="common">Alpine rock-cress</name>
    <dbReference type="NCBI Taxonomy" id="50452"/>
    <lineage>
        <taxon>Eukaryota</taxon>
        <taxon>Viridiplantae</taxon>
        <taxon>Streptophyta</taxon>
        <taxon>Embryophyta</taxon>
        <taxon>Tracheophyta</taxon>
        <taxon>Spermatophyta</taxon>
        <taxon>Magnoliopsida</taxon>
        <taxon>eudicotyledons</taxon>
        <taxon>Gunneridae</taxon>
        <taxon>Pentapetalae</taxon>
        <taxon>rosids</taxon>
        <taxon>malvids</taxon>
        <taxon>Brassicales</taxon>
        <taxon>Brassicaceae</taxon>
        <taxon>Arabideae</taxon>
        <taxon>Arabis</taxon>
    </lineage>
</organism>
<protein>
    <submittedName>
        <fullName evidence="2">Uncharacterized protein</fullName>
    </submittedName>
</protein>
<sequence>MNKISHPRDHYDDTPKVNASVQSRKTSERTTTSTGQIVKGRDHEPRQSALPYTQLEIEVD</sequence>
<evidence type="ECO:0000313" key="3">
    <source>
        <dbReference type="Proteomes" id="UP000029120"/>
    </source>
</evidence>
<keyword evidence="3" id="KW-1185">Reference proteome</keyword>
<evidence type="ECO:0000256" key="1">
    <source>
        <dbReference type="SAM" id="MobiDB-lite"/>
    </source>
</evidence>
<name>A0A087HGQ7_ARAAL</name>
<gene>
    <name evidence="2" type="ordered locus">AALP_Aa2g113500</name>
</gene>
<feature type="region of interest" description="Disordered" evidence="1">
    <location>
        <begin position="1"/>
        <end position="60"/>
    </location>
</feature>
<dbReference type="Gramene" id="KFK41309">
    <property type="protein sequence ID" value="KFK41309"/>
    <property type="gene ID" value="AALP_AA2G113500"/>
</dbReference>
<dbReference type="EMBL" id="CM002870">
    <property type="protein sequence ID" value="KFK41309.1"/>
    <property type="molecule type" value="Genomic_DNA"/>
</dbReference>